<feature type="region of interest" description="Disordered" evidence="1">
    <location>
        <begin position="67"/>
        <end position="87"/>
    </location>
</feature>
<dbReference type="Proteomes" id="UP000605361">
    <property type="component" value="Unassembled WGS sequence"/>
</dbReference>
<evidence type="ECO:0000313" key="2">
    <source>
        <dbReference type="EMBL" id="MBF8190093.1"/>
    </source>
</evidence>
<sequence length="87" mass="9712">MEALLVVGPDGKSTFNRLKKPAQRATWSRFMDQVSWLDQVDALGDTDAWLDGVAPSKIADFAGEADARTPTPCRATTRSSRWRCWRA</sequence>
<proteinExistence type="predicted"/>
<evidence type="ECO:0000313" key="3">
    <source>
        <dbReference type="Proteomes" id="UP000605361"/>
    </source>
</evidence>
<name>A0A931ADV2_9ACTN</name>
<gene>
    <name evidence="2" type="ORF">ITP53_31070</name>
</gene>
<dbReference type="RefSeq" id="WP_195899020.1">
    <property type="nucleotide sequence ID" value="NZ_JADOGI010000111.1"/>
</dbReference>
<dbReference type="AlphaFoldDB" id="A0A931ADV2"/>
<evidence type="ECO:0000256" key="1">
    <source>
        <dbReference type="SAM" id="MobiDB-lite"/>
    </source>
</evidence>
<comment type="caution">
    <text evidence="2">The sequence shown here is derived from an EMBL/GenBank/DDBJ whole genome shotgun (WGS) entry which is preliminary data.</text>
</comment>
<reference evidence="2" key="1">
    <citation type="submission" date="2020-11" db="EMBL/GenBank/DDBJ databases">
        <title>Whole-genome analyses of Nonomuraea sp. K274.</title>
        <authorList>
            <person name="Veyisoglu A."/>
        </authorList>
    </citation>
    <scope>NUCLEOTIDE SEQUENCE</scope>
    <source>
        <strain evidence="2">K274</strain>
    </source>
</reference>
<protein>
    <submittedName>
        <fullName evidence="2">Uncharacterized protein</fullName>
    </submittedName>
</protein>
<keyword evidence="3" id="KW-1185">Reference proteome</keyword>
<organism evidence="2 3">
    <name type="scientific">Nonomuraea cypriaca</name>
    <dbReference type="NCBI Taxonomy" id="1187855"/>
    <lineage>
        <taxon>Bacteria</taxon>
        <taxon>Bacillati</taxon>
        <taxon>Actinomycetota</taxon>
        <taxon>Actinomycetes</taxon>
        <taxon>Streptosporangiales</taxon>
        <taxon>Streptosporangiaceae</taxon>
        <taxon>Nonomuraea</taxon>
    </lineage>
</organism>
<feature type="compositionally biased region" description="Low complexity" evidence="1">
    <location>
        <begin position="68"/>
        <end position="79"/>
    </location>
</feature>
<dbReference type="EMBL" id="JADOGI010000111">
    <property type="protein sequence ID" value="MBF8190093.1"/>
    <property type="molecule type" value="Genomic_DNA"/>
</dbReference>
<accession>A0A931ADV2</accession>